<dbReference type="SUPFAM" id="SSF55060">
    <property type="entry name" value="GHMP Kinase, C-terminal domain"/>
    <property type="match status" value="1"/>
</dbReference>
<dbReference type="EMBL" id="BEGY01000045">
    <property type="protein sequence ID" value="GAX79685.1"/>
    <property type="molecule type" value="Genomic_DNA"/>
</dbReference>
<protein>
    <recommendedName>
        <fullName evidence="7">GHMP kinase N-terminal domain-containing protein</fullName>
    </recommendedName>
</protein>
<dbReference type="PANTHER" id="PTHR10457:SF35">
    <property type="entry name" value="L-ARABINOKINASE"/>
    <property type="match status" value="1"/>
</dbReference>
<evidence type="ECO:0000256" key="1">
    <source>
        <dbReference type="ARBA" id="ARBA00022741"/>
    </source>
</evidence>
<proteinExistence type="predicted"/>
<evidence type="ECO:0000259" key="4">
    <source>
        <dbReference type="Pfam" id="PF10509"/>
    </source>
</evidence>
<dbReference type="Gene3D" id="3.30.230.10">
    <property type="match status" value="1"/>
</dbReference>
<keyword evidence="2" id="KW-0067">ATP-binding</keyword>
<organism evidence="5 6">
    <name type="scientific">Chlamydomonas eustigma</name>
    <dbReference type="NCBI Taxonomy" id="1157962"/>
    <lineage>
        <taxon>Eukaryota</taxon>
        <taxon>Viridiplantae</taxon>
        <taxon>Chlorophyta</taxon>
        <taxon>core chlorophytes</taxon>
        <taxon>Chlorophyceae</taxon>
        <taxon>CS clade</taxon>
        <taxon>Chlamydomonadales</taxon>
        <taxon>Chlamydomonadaceae</taxon>
        <taxon>Chlamydomonas</taxon>
    </lineage>
</organism>
<dbReference type="Pfam" id="PF10509">
    <property type="entry name" value="GalKase_gal_bdg"/>
    <property type="match status" value="1"/>
</dbReference>
<dbReference type="InterPro" id="IPR019539">
    <property type="entry name" value="GalKase_N"/>
</dbReference>
<dbReference type="GO" id="GO:0005829">
    <property type="term" value="C:cytosol"/>
    <property type="evidence" value="ECO:0007669"/>
    <property type="project" value="TreeGrafter"/>
</dbReference>
<dbReference type="InterPro" id="IPR006204">
    <property type="entry name" value="GHMP_kinase_N_dom"/>
</dbReference>
<dbReference type="GO" id="GO:0004335">
    <property type="term" value="F:galactokinase activity"/>
    <property type="evidence" value="ECO:0007669"/>
    <property type="project" value="TreeGrafter"/>
</dbReference>
<feature type="domain" description="Galactokinase N-terminal" evidence="4">
    <location>
        <begin position="54"/>
        <end position="93"/>
    </location>
</feature>
<name>A0A250X9C3_9CHLO</name>
<evidence type="ECO:0000313" key="5">
    <source>
        <dbReference type="EMBL" id="GAX79685.1"/>
    </source>
</evidence>
<dbReference type="GO" id="GO:0005524">
    <property type="term" value="F:ATP binding"/>
    <property type="evidence" value="ECO:0007669"/>
    <property type="project" value="UniProtKB-KW"/>
</dbReference>
<dbReference type="STRING" id="1157962.A0A250X9C3"/>
<keyword evidence="1" id="KW-0547">Nucleotide-binding</keyword>
<keyword evidence="6" id="KW-1185">Reference proteome</keyword>
<gene>
    <name evidence="5" type="ORF">CEUSTIGMA_g7126.t1</name>
</gene>
<feature type="domain" description="GHMP kinase N-terminal" evidence="3">
    <location>
        <begin position="178"/>
        <end position="257"/>
    </location>
</feature>
<dbReference type="OrthoDB" id="1684102at2759"/>
<dbReference type="InterPro" id="IPR036554">
    <property type="entry name" value="GHMP_kinase_C_sf"/>
</dbReference>
<evidence type="ECO:0008006" key="7">
    <source>
        <dbReference type="Google" id="ProtNLM"/>
    </source>
</evidence>
<evidence type="ECO:0000256" key="2">
    <source>
        <dbReference type="ARBA" id="ARBA00022840"/>
    </source>
</evidence>
<dbReference type="InterPro" id="IPR020568">
    <property type="entry name" value="Ribosomal_Su5_D2-typ_SF"/>
</dbReference>
<dbReference type="SUPFAM" id="SSF54211">
    <property type="entry name" value="Ribosomal protein S5 domain 2-like"/>
    <property type="match status" value="1"/>
</dbReference>
<dbReference type="Pfam" id="PF00288">
    <property type="entry name" value="GHMP_kinases_N"/>
    <property type="match status" value="1"/>
</dbReference>
<dbReference type="PRINTS" id="PR00959">
    <property type="entry name" value="MEVGALKINASE"/>
</dbReference>
<dbReference type="InterPro" id="IPR014721">
    <property type="entry name" value="Ribsml_uS5_D2-typ_fold_subgr"/>
</dbReference>
<dbReference type="Gene3D" id="3.30.70.890">
    <property type="entry name" value="GHMP kinase, C-terminal domain"/>
    <property type="match status" value="1"/>
</dbReference>
<evidence type="ECO:0000313" key="6">
    <source>
        <dbReference type="Proteomes" id="UP000232323"/>
    </source>
</evidence>
<dbReference type="AlphaFoldDB" id="A0A250X9C3"/>
<reference evidence="5 6" key="1">
    <citation type="submission" date="2017-08" db="EMBL/GenBank/DDBJ databases">
        <title>Acidophilic green algal genome provides insights into adaptation to an acidic environment.</title>
        <authorList>
            <person name="Hirooka S."/>
            <person name="Hirose Y."/>
            <person name="Kanesaki Y."/>
            <person name="Higuchi S."/>
            <person name="Fujiwara T."/>
            <person name="Onuma R."/>
            <person name="Era A."/>
            <person name="Ohbayashi R."/>
            <person name="Uzuka A."/>
            <person name="Nozaki H."/>
            <person name="Yoshikawa H."/>
            <person name="Miyagishima S.Y."/>
        </authorList>
    </citation>
    <scope>NUCLEOTIDE SEQUENCE [LARGE SCALE GENOMIC DNA]</scope>
    <source>
        <strain evidence="5 6">NIES-2499</strain>
    </source>
</reference>
<accession>A0A250X9C3</accession>
<comment type="caution">
    <text evidence="5">The sequence shown here is derived from an EMBL/GenBank/DDBJ whole genome shotgun (WGS) entry which is preliminary data.</text>
</comment>
<dbReference type="PANTHER" id="PTHR10457">
    <property type="entry name" value="MEVALONATE KINASE/GALACTOKINASE"/>
    <property type="match status" value="1"/>
</dbReference>
<dbReference type="Proteomes" id="UP000232323">
    <property type="component" value="Unassembled WGS sequence"/>
</dbReference>
<evidence type="ECO:0000259" key="3">
    <source>
        <dbReference type="Pfam" id="PF00288"/>
    </source>
</evidence>
<sequence length="591" mass="63058">MPSDLHVIQGNTAHAELTDTKAFLDTLQSIRDSNVLSLPEEQRTVKDLFRWYEPLEISRAPGRMDVMGGIADYSGALVLQMPIAEACHVAVQRQVHQFKALQGSAKVGHITVVSFNAETCHRRSPVFSAPLSDLFPNGQPISYEAANTYFKANDSMSWASYVVGCLLVLVREEGLHVQELAEESGGGSIAIVVSSQVPEGKGVSSSAAVEVATMMALTSAFNLQIEGKRVAILSQKVENLVVGAPCGIMDQMASALGEEGRLLALLCQPAEVQGCVNIPESIKIWGIDSGIRHSVGGSDYGSVRVGAFMGLRIASEVEHEKKGLQGEVQPLRAGYLANLSPTEFQESYCSVLPESLTGAQFKAQYGHHFDTVTHIVDDNRYAVRLPATHPVYDHHRVRTFRQLLLLTQLCHGIPVAAALAIPQLTTTAAATIGTHDLTQQTTSCTSETYGEGDVGEDQACEALSLLGELMFGTHQSYSACGLGSSGTDRLVQLVRDEMKAARSKGEQPVVWGAKITGGGSGGTVCILGSAVGGAEAVQRIASIYARESHSPHDDANDDVSSSFNSCLSHPKIFEGSSMGAIKFGALKVCFN</sequence>
<dbReference type="GO" id="GO:0006012">
    <property type="term" value="P:galactose metabolic process"/>
    <property type="evidence" value="ECO:0007669"/>
    <property type="project" value="TreeGrafter"/>
</dbReference>